<organism evidence="1 2">
    <name type="scientific">Sphingomonas caseinilyticus</name>
    <dbReference type="NCBI Taxonomy" id="2908205"/>
    <lineage>
        <taxon>Bacteria</taxon>
        <taxon>Pseudomonadati</taxon>
        <taxon>Pseudomonadota</taxon>
        <taxon>Alphaproteobacteria</taxon>
        <taxon>Sphingomonadales</taxon>
        <taxon>Sphingomonadaceae</taxon>
        <taxon>Sphingomonas</taxon>
    </lineage>
</organism>
<evidence type="ECO:0000313" key="1">
    <source>
        <dbReference type="EMBL" id="MCL6697402.1"/>
    </source>
</evidence>
<dbReference type="Proteomes" id="UP001203410">
    <property type="component" value="Unassembled WGS sequence"/>
</dbReference>
<proteinExistence type="predicted"/>
<dbReference type="EMBL" id="JAMGBA010000001">
    <property type="protein sequence ID" value="MCL6697402.1"/>
    <property type="molecule type" value="Genomic_DNA"/>
</dbReference>
<accession>A0ABT0RQV9</accession>
<dbReference type="RefSeq" id="WP_249902775.1">
    <property type="nucleotide sequence ID" value="NZ_JAMGBA010000001.1"/>
</dbReference>
<name>A0ABT0RQV9_9SPHN</name>
<gene>
    <name evidence="1" type="ORF">LZ496_01175</name>
</gene>
<comment type="caution">
    <text evidence="1">The sequence shown here is derived from an EMBL/GenBank/DDBJ whole genome shotgun (WGS) entry which is preliminary data.</text>
</comment>
<dbReference type="Pfam" id="PF11288">
    <property type="entry name" value="DUF3089"/>
    <property type="match status" value="1"/>
</dbReference>
<dbReference type="SUPFAM" id="SSF53474">
    <property type="entry name" value="alpha/beta-Hydrolases"/>
    <property type="match status" value="1"/>
</dbReference>
<evidence type="ECO:0000313" key="2">
    <source>
        <dbReference type="Proteomes" id="UP001203410"/>
    </source>
</evidence>
<sequence>MCARRFLMLIFILTLIFVGGAFALYQFGDRVLVRMATPTGHFREPPKSSSPDYSKMASWIAKPGLPKDPSHWAPQGVVHLHKDNRAATFFVHPTTYLERDRWNAPIDAAGEPDRRAELFVESQASAFDDVSDVWAPKYRQAAFGAFLLKSEDAHKALNLAYRDVLAAFDAFLKEQAADKPIILAGHSQGSMHLLRLLKERKAAINGRLVAAYVVGWPVGVQSDLPATGLSPCTSSGQLGCVTSWQSFKDPANPQLVTEAWVGTKGLTGADRARDDMLCTNPLTGTAGATAPPASNQGTLVPDSSLTNATLQPGRVGARCDNGFLMIEGDIPNLGTYVLPGNNYHVYDYALFWGSVRADAERRLTAWQAR</sequence>
<keyword evidence="2" id="KW-1185">Reference proteome</keyword>
<dbReference type="InterPro" id="IPR029058">
    <property type="entry name" value="AB_hydrolase_fold"/>
</dbReference>
<dbReference type="Gene3D" id="3.40.50.1820">
    <property type="entry name" value="alpha/beta hydrolase"/>
    <property type="match status" value="1"/>
</dbReference>
<reference evidence="1 2" key="1">
    <citation type="submission" date="2022-05" db="EMBL/GenBank/DDBJ databases">
        <authorList>
            <person name="Jo J.-H."/>
            <person name="Im W.-T."/>
        </authorList>
    </citation>
    <scope>NUCLEOTIDE SEQUENCE [LARGE SCALE GENOMIC DNA]</scope>
    <source>
        <strain evidence="1 2">NSE70-1</strain>
    </source>
</reference>
<protein>
    <submittedName>
        <fullName evidence="1">DUF3089 domain-containing protein</fullName>
    </submittedName>
</protein>
<dbReference type="InterPro" id="IPR021440">
    <property type="entry name" value="DUF3089"/>
</dbReference>